<accession>E9SH09</accession>
<dbReference type="EMBL" id="ADKM02000130">
    <property type="protein sequence ID" value="EGC01466.1"/>
    <property type="molecule type" value="Genomic_DNA"/>
</dbReference>
<dbReference type="OrthoDB" id="3078708at2"/>
<dbReference type="Proteomes" id="UP000004259">
    <property type="component" value="Unassembled WGS sequence"/>
</dbReference>
<organism evidence="1 2">
    <name type="scientific">Ruminococcus albus 8</name>
    <dbReference type="NCBI Taxonomy" id="246199"/>
    <lineage>
        <taxon>Bacteria</taxon>
        <taxon>Bacillati</taxon>
        <taxon>Bacillota</taxon>
        <taxon>Clostridia</taxon>
        <taxon>Eubacteriales</taxon>
        <taxon>Oscillospiraceae</taxon>
        <taxon>Ruminococcus</taxon>
    </lineage>
</organism>
<dbReference type="AlphaFoldDB" id="E9SH09"/>
<dbReference type="RefSeq" id="WP_002853057.1">
    <property type="nucleotide sequence ID" value="NZ_ADKM02000130.1"/>
</dbReference>
<evidence type="ECO:0000313" key="1">
    <source>
        <dbReference type="EMBL" id="EGC01466.1"/>
    </source>
</evidence>
<name>E9SH09_RUMAL</name>
<dbReference type="STRING" id="246199.CUS_7537"/>
<evidence type="ECO:0000313" key="2">
    <source>
        <dbReference type="Proteomes" id="UP000004259"/>
    </source>
</evidence>
<protein>
    <submittedName>
        <fullName evidence="1">Uncharacterized protein</fullName>
    </submittedName>
</protein>
<comment type="caution">
    <text evidence="1">The sequence shown here is derived from an EMBL/GenBank/DDBJ whole genome shotgun (WGS) entry which is preliminary data.</text>
</comment>
<sequence>MDDSVRQNLIDAGCDEELICKFDECIADKKKCEKLLADHRRRLLEEVHAGEARIECLDYLVFKMKKDGLE</sequence>
<reference evidence="1 2" key="1">
    <citation type="submission" date="2011-02" db="EMBL/GenBank/DDBJ databases">
        <authorList>
            <person name="Nelson K.E."/>
            <person name="Sutton G."/>
            <person name="Torralba M."/>
            <person name="Durkin S."/>
            <person name="Harkins D."/>
            <person name="Montgomery R."/>
            <person name="Ziemer C."/>
            <person name="Klaassens E."/>
            <person name="Ocuiv P."/>
            <person name="Morrison M."/>
        </authorList>
    </citation>
    <scope>NUCLEOTIDE SEQUENCE [LARGE SCALE GENOMIC DNA]</scope>
    <source>
        <strain evidence="1 2">8</strain>
    </source>
</reference>
<gene>
    <name evidence="1" type="ORF">CUS_7537</name>
</gene>
<keyword evidence="2" id="KW-1185">Reference proteome</keyword>
<proteinExistence type="predicted"/>
<dbReference type="eggNOG" id="ENOG5033ACP">
    <property type="taxonomic scope" value="Bacteria"/>
</dbReference>